<accession>A0AAV6G432</accession>
<dbReference type="GO" id="GO:1990817">
    <property type="term" value="F:poly(A) RNA polymerase activity"/>
    <property type="evidence" value="ECO:0007669"/>
    <property type="project" value="TreeGrafter"/>
</dbReference>
<feature type="domain" description="Poly(A) RNA polymerase mitochondrial-like central palm" evidence="3">
    <location>
        <begin position="178"/>
        <end position="332"/>
    </location>
</feature>
<dbReference type="EMBL" id="JADWDJ010000016">
    <property type="protein sequence ID" value="KAG5268272.1"/>
    <property type="molecule type" value="Genomic_DNA"/>
</dbReference>
<proteinExistence type="predicted"/>
<gene>
    <name evidence="4" type="ORF">AALO_G00210680</name>
</gene>
<evidence type="ECO:0000313" key="4">
    <source>
        <dbReference type="EMBL" id="KAG5268272.1"/>
    </source>
</evidence>
<dbReference type="CDD" id="cd05402">
    <property type="entry name" value="NT_PAP_TUTase"/>
    <property type="match status" value="1"/>
</dbReference>
<feature type="region of interest" description="Disordered" evidence="1">
    <location>
        <begin position="511"/>
        <end position="555"/>
    </location>
</feature>
<dbReference type="Pfam" id="PF22600">
    <property type="entry name" value="MTPAP-like_central"/>
    <property type="match status" value="1"/>
</dbReference>
<evidence type="ECO:0000313" key="5">
    <source>
        <dbReference type="Proteomes" id="UP000823561"/>
    </source>
</evidence>
<sequence>MAASMGASRLHMRGNGQLLKCFQRILTPSQRRAGTNAAACQPLTDHQDAGKSFLALQEERRERAERSVLISCPSKTTEKKVLKFLSKYGAVNNCFFYDSYGTCAVIEFASRDGICSLHEAASLPSIQHEASVPFKTRLLALKSTGVDQSDGAASLKLHPQTSLPVNELIQRLAAEESIDQQLHSLTSILELTNENIALRFLVCSLLQDIAGAFFPECAIRLFGSTVNGFGKLGCDLDLFLDLDTISGRSMKRPSGLSLEYQMKRVASERTVTQSVLSVLGEGLEQFAPGCVGVQKILNARCPLVRFSHQPSGFQCDLTANNRVAMKSSELLWLLSRLDERVRCLVFVVRCWARVHGLTSSIPGAWISNFSLSMLVVFFLQTRSTPILPTLDQLRDLASPADKCVIEGNDCTIVSDLSKIQLEANTESLETLLQEFFEFYSTFAFNRMSINIKKGKQLHKPKRQCYIRAPVEDCASTNVNATQLERLVALCRESAWLLAHGGAIARHRRHRAGKAPGARAWQPPGSGPVGGRRGGGRRKKKARRGGDQACGRSTSRRQGGENVFVCEGNMD</sequence>
<feature type="compositionally biased region" description="Basic residues" evidence="1">
    <location>
        <begin position="533"/>
        <end position="542"/>
    </location>
</feature>
<dbReference type="SUPFAM" id="SSF81301">
    <property type="entry name" value="Nucleotidyltransferase"/>
    <property type="match status" value="1"/>
</dbReference>
<keyword evidence="5" id="KW-1185">Reference proteome</keyword>
<evidence type="ECO:0008006" key="6">
    <source>
        <dbReference type="Google" id="ProtNLM"/>
    </source>
</evidence>
<feature type="domain" description="RL" evidence="2">
    <location>
        <begin position="52"/>
        <end position="121"/>
    </location>
</feature>
<dbReference type="InterPro" id="IPR041252">
    <property type="entry name" value="RL"/>
</dbReference>
<feature type="compositionally biased region" description="Low complexity" evidence="1">
    <location>
        <begin position="513"/>
        <end position="523"/>
    </location>
</feature>
<dbReference type="Gene3D" id="3.30.460.10">
    <property type="entry name" value="Beta Polymerase, domain 2"/>
    <property type="match status" value="1"/>
</dbReference>
<organism evidence="4 5">
    <name type="scientific">Alosa alosa</name>
    <name type="common">allis shad</name>
    <dbReference type="NCBI Taxonomy" id="278164"/>
    <lineage>
        <taxon>Eukaryota</taxon>
        <taxon>Metazoa</taxon>
        <taxon>Chordata</taxon>
        <taxon>Craniata</taxon>
        <taxon>Vertebrata</taxon>
        <taxon>Euteleostomi</taxon>
        <taxon>Actinopterygii</taxon>
        <taxon>Neopterygii</taxon>
        <taxon>Teleostei</taxon>
        <taxon>Clupei</taxon>
        <taxon>Clupeiformes</taxon>
        <taxon>Clupeoidei</taxon>
        <taxon>Clupeidae</taxon>
        <taxon>Alosa</taxon>
    </lineage>
</organism>
<name>A0AAV6G432_9TELE</name>
<dbReference type="Gene3D" id="1.10.1410.10">
    <property type="match status" value="1"/>
</dbReference>
<dbReference type="InterPro" id="IPR043519">
    <property type="entry name" value="NT_sf"/>
</dbReference>
<dbReference type="InterPro" id="IPR054708">
    <property type="entry name" value="MTPAP-like_central"/>
</dbReference>
<evidence type="ECO:0000259" key="3">
    <source>
        <dbReference type="Pfam" id="PF22600"/>
    </source>
</evidence>
<dbReference type="Pfam" id="PF17797">
    <property type="entry name" value="RL"/>
    <property type="match status" value="1"/>
</dbReference>
<evidence type="ECO:0000256" key="1">
    <source>
        <dbReference type="SAM" id="MobiDB-lite"/>
    </source>
</evidence>
<dbReference type="AlphaFoldDB" id="A0AAV6G432"/>
<dbReference type="SUPFAM" id="SSF81631">
    <property type="entry name" value="PAP/OAS1 substrate-binding domain"/>
    <property type="match status" value="1"/>
</dbReference>
<comment type="caution">
    <text evidence="4">The sequence shown here is derived from an EMBL/GenBank/DDBJ whole genome shotgun (WGS) entry which is preliminary data.</text>
</comment>
<protein>
    <recommendedName>
        <fullName evidence="6">Poly(A) RNA polymerase, mitochondrial</fullName>
    </recommendedName>
</protein>
<reference evidence="4" key="1">
    <citation type="submission" date="2020-10" db="EMBL/GenBank/DDBJ databases">
        <title>Chromosome-scale genome assembly of the Allis shad, Alosa alosa.</title>
        <authorList>
            <person name="Margot Z."/>
            <person name="Christophe K."/>
            <person name="Cabau C."/>
            <person name="Louis A."/>
            <person name="Berthelot C."/>
            <person name="Parey E."/>
            <person name="Roest Crollius H."/>
            <person name="Montfort J."/>
            <person name="Robinson-Rechavi M."/>
            <person name="Bucao C."/>
            <person name="Bouchez O."/>
            <person name="Gislard M."/>
            <person name="Lluch J."/>
            <person name="Milhes M."/>
            <person name="Lampietro C."/>
            <person name="Lopez Roques C."/>
            <person name="Donnadieu C."/>
            <person name="Braasch I."/>
            <person name="Desvignes T."/>
            <person name="Postlethwait J."/>
            <person name="Bobe J."/>
            <person name="Guiguen Y."/>
        </authorList>
    </citation>
    <scope>NUCLEOTIDE SEQUENCE</scope>
    <source>
        <strain evidence="4">M-15738</strain>
        <tissue evidence="4">Blood</tissue>
    </source>
</reference>
<dbReference type="GO" id="GO:0031123">
    <property type="term" value="P:RNA 3'-end processing"/>
    <property type="evidence" value="ECO:0007669"/>
    <property type="project" value="TreeGrafter"/>
</dbReference>
<dbReference type="PANTHER" id="PTHR12271:SF133">
    <property type="entry name" value="POLY(A) RNA POLYMERASE, MITOCHONDRIAL"/>
    <property type="match status" value="1"/>
</dbReference>
<evidence type="ECO:0000259" key="2">
    <source>
        <dbReference type="Pfam" id="PF17797"/>
    </source>
</evidence>
<dbReference type="PANTHER" id="PTHR12271">
    <property type="entry name" value="POLY A POLYMERASE CID PAP -RELATED"/>
    <property type="match status" value="1"/>
</dbReference>
<dbReference type="GO" id="GO:0005739">
    <property type="term" value="C:mitochondrion"/>
    <property type="evidence" value="ECO:0007669"/>
    <property type="project" value="TreeGrafter"/>
</dbReference>
<dbReference type="Proteomes" id="UP000823561">
    <property type="component" value="Chromosome 16"/>
</dbReference>